<evidence type="ECO:0000256" key="4">
    <source>
        <dbReference type="ARBA" id="ARBA00022643"/>
    </source>
</evidence>
<dbReference type="PANTHER" id="PTHR43673">
    <property type="entry name" value="NAD(P)H NITROREDUCTASE YDGI-RELATED"/>
    <property type="match status" value="1"/>
</dbReference>
<reference evidence="8" key="2">
    <citation type="submission" date="2021-03" db="EMBL/GenBank/DDBJ databases">
        <authorList>
            <person name="Jaffe A."/>
        </authorList>
    </citation>
    <scope>NUCLEOTIDE SEQUENCE</scope>
    <source>
        <strain evidence="8">RIFCSPLOWO2_01_FULL_58_19</strain>
    </source>
</reference>
<keyword evidence="4" id="KW-0288">FMN</keyword>
<accession>A0A7J4JKX3</accession>
<dbReference type="EMBL" id="JAGVWE010000002">
    <property type="protein sequence ID" value="MBS3062603.1"/>
    <property type="molecule type" value="Genomic_DNA"/>
</dbReference>
<dbReference type="InterPro" id="IPR029479">
    <property type="entry name" value="Nitroreductase"/>
</dbReference>
<evidence type="ECO:0000256" key="5">
    <source>
        <dbReference type="ARBA" id="ARBA00023002"/>
    </source>
</evidence>
<evidence type="ECO:0000256" key="3">
    <source>
        <dbReference type="ARBA" id="ARBA00022630"/>
    </source>
</evidence>
<evidence type="ECO:0000256" key="1">
    <source>
        <dbReference type="ARBA" id="ARBA00001917"/>
    </source>
</evidence>
<dbReference type="Pfam" id="PF00881">
    <property type="entry name" value="Nitroreductase"/>
    <property type="match status" value="1"/>
</dbReference>
<comment type="caution">
    <text evidence="7">The sequence shown here is derived from an EMBL/GenBank/DDBJ whole genome shotgun (WGS) entry which is preliminary data.</text>
</comment>
<dbReference type="AlphaFoldDB" id="A0A7J4JKX3"/>
<reference evidence="9" key="1">
    <citation type="journal article" date="2020" name="bioRxiv">
        <title>A rank-normalized archaeal taxonomy based on genome phylogeny resolves widespread incomplete and uneven classifications.</title>
        <authorList>
            <person name="Rinke C."/>
            <person name="Chuvochina M."/>
            <person name="Mussig A.J."/>
            <person name="Chaumeil P.-A."/>
            <person name="Waite D.W."/>
            <person name="Whitman W.B."/>
            <person name="Parks D.H."/>
            <person name="Hugenholtz P."/>
        </authorList>
    </citation>
    <scope>NUCLEOTIDE SEQUENCE [LARGE SCALE GENOMIC DNA]</scope>
</reference>
<dbReference type="EMBL" id="DUGH01000147">
    <property type="protein sequence ID" value="HIH16955.1"/>
    <property type="molecule type" value="Genomic_DNA"/>
</dbReference>
<gene>
    <name evidence="7" type="ORF">HA252_06130</name>
    <name evidence="8" type="ORF">J4203_01915</name>
</gene>
<feature type="domain" description="Nitroreductase" evidence="6">
    <location>
        <begin position="64"/>
        <end position="150"/>
    </location>
</feature>
<keyword evidence="5" id="KW-0560">Oxidoreductase</keyword>
<dbReference type="Proteomes" id="UP000678237">
    <property type="component" value="Unassembled WGS sequence"/>
</dbReference>
<dbReference type="SUPFAM" id="SSF55469">
    <property type="entry name" value="FMN-dependent nitroreductase-like"/>
    <property type="match status" value="1"/>
</dbReference>
<dbReference type="Gene3D" id="3.40.109.10">
    <property type="entry name" value="NADH Oxidase"/>
    <property type="match status" value="1"/>
</dbReference>
<comment type="cofactor">
    <cofactor evidence="1">
        <name>FMN</name>
        <dbReference type="ChEBI" id="CHEBI:58210"/>
    </cofactor>
</comment>
<evidence type="ECO:0000256" key="2">
    <source>
        <dbReference type="ARBA" id="ARBA00007118"/>
    </source>
</evidence>
<evidence type="ECO:0000313" key="7">
    <source>
        <dbReference type="EMBL" id="HIH16955.1"/>
    </source>
</evidence>
<proteinExistence type="inferred from homology"/>
<dbReference type="InterPro" id="IPR000415">
    <property type="entry name" value="Nitroreductase-like"/>
</dbReference>
<sequence length="172" mass="19367">MEFFQAVRERQSIRAFKPLPIEPEKLDALFEAVNRAPSAGNLQAFEVVLVEEAENKERLARACFQQAFLAEAPLVLVFFANPERSTPKYGERGELYALQDATIAAAYTQLVAQALGLGSAWVGAFEEQEVREVLQCPAEWIPVCVIPLGHANEKPFHTDRRIAEELFHRWGL</sequence>
<organism evidence="7 9">
    <name type="scientific">Candidatus Iainarchaeum sp</name>
    <dbReference type="NCBI Taxonomy" id="3101447"/>
    <lineage>
        <taxon>Archaea</taxon>
        <taxon>Candidatus Iainarchaeota</taxon>
        <taxon>Candidatus Iainarchaeia</taxon>
        <taxon>Candidatus Iainarchaeales</taxon>
        <taxon>Candidatus Iainarchaeaceae</taxon>
        <taxon>Candidatus Iainarchaeum</taxon>
    </lineage>
</organism>
<keyword evidence="3" id="KW-0285">Flavoprotein</keyword>
<comment type="similarity">
    <text evidence="2">Belongs to the nitroreductase family.</text>
</comment>
<dbReference type="GO" id="GO:0016491">
    <property type="term" value="F:oxidoreductase activity"/>
    <property type="evidence" value="ECO:0007669"/>
    <property type="project" value="UniProtKB-KW"/>
</dbReference>
<dbReference type="PANTHER" id="PTHR43673:SF2">
    <property type="entry name" value="NITROREDUCTASE"/>
    <property type="match status" value="1"/>
</dbReference>
<evidence type="ECO:0000259" key="6">
    <source>
        <dbReference type="Pfam" id="PF00881"/>
    </source>
</evidence>
<evidence type="ECO:0000313" key="9">
    <source>
        <dbReference type="Proteomes" id="UP000564964"/>
    </source>
</evidence>
<reference evidence="8" key="3">
    <citation type="submission" date="2021-05" db="EMBL/GenBank/DDBJ databases">
        <title>Protein family content uncovers lineage relationships and bacterial pathway maintenance mechanisms in DPANN archaea.</title>
        <authorList>
            <person name="Castelle C.J."/>
            <person name="Meheust R."/>
            <person name="Jaffe A.L."/>
            <person name="Seitz K."/>
            <person name="Gong X."/>
            <person name="Baker B.J."/>
            <person name="Banfield J.F."/>
        </authorList>
    </citation>
    <scope>NUCLEOTIDE SEQUENCE</scope>
    <source>
        <strain evidence="8">RIFCSPLOWO2_01_FULL_58_19</strain>
    </source>
</reference>
<dbReference type="Proteomes" id="UP000564964">
    <property type="component" value="Unassembled WGS sequence"/>
</dbReference>
<name>A0A7J4JKX3_9ARCH</name>
<evidence type="ECO:0000313" key="8">
    <source>
        <dbReference type="EMBL" id="MBS3062603.1"/>
    </source>
</evidence>
<protein>
    <submittedName>
        <fullName evidence="7 8">Nitroreductase</fullName>
    </submittedName>
</protein>